<organism evidence="1 2">
    <name type="scientific">Enterocloster asparagiformis</name>
    <dbReference type="NCBI Taxonomy" id="333367"/>
    <lineage>
        <taxon>Bacteria</taxon>
        <taxon>Bacillati</taxon>
        <taxon>Bacillota</taxon>
        <taxon>Clostridia</taxon>
        <taxon>Lachnospirales</taxon>
        <taxon>Lachnospiraceae</taxon>
        <taxon>Enterocloster</taxon>
    </lineage>
</organism>
<protein>
    <submittedName>
        <fullName evidence="1">Uncharacterized protein</fullName>
    </submittedName>
</protein>
<evidence type="ECO:0000313" key="1">
    <source>
        <dbReference type="EMBL" id="RGX29559.1"/>
    </source>
</evidence>
<reference evidence="1 2" key="1">
    <citation type="submission" date="2018-08" db="EMBL/GenBank/DDBJ databases">
        <title>A genome reference for cultivated species of the human gut microbiota.</title>
        <authorList>
            <person name="Zou Y."/>
            <person name="Xue W."/>
            <person name="Luo G."/>
        </authorList>
    </citation>
    <scope>NUCLEOTIDE SEQUENCE [LARGE SCALE GENOMIC DNA]</scope>
    <source>
        <strain evidence="1 2">AF04-15</strain>
    </source>
</reference>
<proteinExistence type="predicted"/>
<sequence>MQDRLNAVIIIRKERQFETYTDVDIERDGAVKRKGGIEQELTQTDTVDIEYSYFIRANGSLHVQCAVHNVSRQISYRYYTLWYSGRQLAGGLGEAGYGQMDSQFSDLEVIY</sequence>
<comment type="caution">
    <text evidence="1">The sequence shown here is derived from an EMBL/GenBank/DDBJ whole genome shotgun (WGS) entry which is preliminary data.</text>
</comment>
<evidence type="ECO:0000313" key="2">
    <source>
        <dbReference type="Proteomes" id="UP000283880"/>
    </source>
</evidence>
<dbReference type="OrthoDB" id="1998837at2"/>
<dbReference type="EMBL" id="QSBM01000007">
    <property type="protein sequence ID" value="RGX29559.1"/>
    <property type="molecule type" value="Genomic_DNA"/>
</dbReference>
<dbReference type="RefSeq" id="WP_040412040.1">
    <property type="nucleotide sequence ID" value="NZ_JAWRJJ010000353.1"/>
</dbReference>
<dbReference type="AlphaFoldDB" id="A0A413FFU9"/>
<dbReference type="Proteomes" id="UP000283880">
    <property type="component" value="Unassembled WGS sequence"/>
</dbReference>
<accession>A0A413FFU9</accession>
<name>A0A413FFU9_9FIRM</name>
<gene>
    <name evidence="1" type="ORF">DWV29_10560</name>
</gene>